<dbReference type="Gene3D" id="3.40.50.300">
    <property type="entry name" value="P-loop containing nucleotide triphosphate hydrolases"/>
    <property type="match status" value="1"/>
</dbReference>
<comment type="subcellular location">
    <subcellularLocation>
        <location evidence="1">Endomembrane system</location>
        <topology evidence="1">Multi-pass membrane protein</topology>
    </subcellularLocation>
</comment>
<keyword evidence="12" id="KW-1185">Reference proteome</keyword>
<organism evidence="11 12">
    <name type="scientific">Chaetomium globosum (strain ATCC 6205 / CBS 148.51 / DSM 1962 / NBRC 6347 / NRRL 1970)</name>
    <name type="common">Soil fungus</name>
    <dbReference type="NCBI Taxonomy" id="306901"/>
    <lineage>
        <taxon>Eukaryota</taxon>
        <taxon>Fungi</taxon>
        <taxon>Dikarya</taxon>
        <taxon>Ascomycota</taxon>
        <taxon>Pezizomycotina</taxon>
        <taxon>Sordariomycetes</taxon>
        <taxon>Sordariomycetidae</taxon>
        <taxon>Sordariales</taxon>
        <taxon>Chaetomiaceae</taxon>
        <taxon>Chaetomium</taxon>
    </lineage>
</organism>
<dbReference type="Pfam" id="PF02656">
    <property type="entry name" value="DUF202"/>
    <property type="match status" value="1"/>
</dbReference>
<feature type="repeat" description="WD" evidence="7">
    <location>
        <begin position="877"/>
        <end position="918"/>
    </location>
</feature>
<feature type="repeat" description="WD" evidence="7">
    <location>
        <begin position="1396"/>
        <end position="1437"/>
    </location>
</feature>
<accession>Q2HFK4</accession>
<evidence type="ECO:0000313" key="11">
    <source>
        <dbReference type="EMBL" id="EAQ92765.1"/>
    </source>
</evidence>
<dbReference type="InterPro" id="IPR003807">
    <property type="entry name" value="DUF202"/>
</dbReference>
<dbReference type="Pfam" id="PF23414">
    <property type="entry name" value="Beta-prop_EML_2"/>
    <property type="match status" value="1"/>
</dbReference>
<feature type="region of interest" description="Disordered" evidence="8">
    <location>
        <begin position="1584"/>
        <end position="1735"/>
    </location>
</feature>
<dbReference type="InterPro" id="IPR055442">
    <property type="entry name" value="Beta-prop_EML-like_2nd"/>
</dbReference>
<dbReference type="Gene3D" id="2.130.10.10">
    <property type="entry name" value="YVTN repeat-like/Quinoprotein amine dehydrogenase"/>
    <property type="match status" value="7"/>
</dbReference>
<dbReference type="eggNOG" id="KOG4155">
    <property type="taxonomic scope" value="Eukaryota"/>
</dbReference>
<dbReference type="Proteomes" id="UP000001056">
    <property type="component" value="Unassembled WGS sequence"/>
</dbReference>
<dbReference type="InterPro" id="IPR056884">
    <property type="entry name" value="NPHP3-like_N"/>
</dbReference>
<dbReference type="GeneID" id="4387006"/>
<feature type="repeat" description="WD" evidence="7">
    <location>
        <begin position="919"/>
        <end position="960"/>
    </location>
</feature>
<dbReference type="InterPro" id="IPR036322">
    <property type="entry name" value="WD40_repeat_dom_sf"/>
</dbReference>
<feature type="repeat" description="WD" evidence="7">
    <location>
        <begin position="1227"/>
        <end position="1268"/>
    </location>
</feature>
<feature type="transmembrane region" description="Helical" evidence="9">
    <location>
        <begin position="1799"/>
        <end position="1816"/>
    </location>
</feature>
<feature type="repeat" description="WD" evidence="7">
    <location>
        <begin position="1185"/>
        <end position="1226"/>
    </location>
</feature>
<feature type="repeat" description="WD" evidence="7">
    <location>
        <begin position="1269"/>
        <end position="1297"/>
    </location>
</feature>
<evidence type="ECO:0000259" key="10">
    <source>
        <dbReference type="PROSITE" id="PS50837"/>
    </source>
</evidence>
<dbReference type="PROSITE" id="PS00678">
    <property type="entry name" value="WD_REPEATS_1"/>
    <property type="match status" value="11"/>
</dbReference>
<evidence type="ECO:0000256" key="4">
    <source>
        <dbReference type="ARBA" id="ARBA00022737"/>
    </source>
</evidence>
<dbReference type="VEuPathDB" id="FungiDB:CHGG_01000"/>
<evidence type="ECO:0000313" key="12">
    <source>
        <dbReference type="Proteomes" id="UP000001056"/>
    </source>
</evidence>
<dbReference type="GO" id="GO:0009116">
    <property type="term" value="P:nucleoside metabolic process"/>
    <property type="evidence" value="ECO:0007669"/>
    <property type="project" value="InterPro"/>
</dbReference>
<feature type="domain" description="NACHT" evidence="10">
    <location>
        <begin position="417"/>
        <end position="582"/>
    </location>
</feature>
<dbReference type="SUPFAM" id="SSF52540">
    <property type="entry name" value="P-loop containing nucleoside triphosphate hydrolases"/>
    <property type="match status" value="1"/>
</dbReference>
<dbReference type="GO" id="GO:0012505">
    <property type="term" value="C:endomembrane system"/>
    <property type="evidence" value="ECO:0007669"/>
    <property type="project" value="UniProtKB-SubCell"/>
</dbReference>
<reference evidence="12" key="1">
    <citation type="journal article" date="2015" name="Genome Announc.">
        <title>Draft genome sequence of the cellulolytic fungus Chaetomium globosum.</title>
        <authorList>
            <person name="Cuomo C.A."/>
            <person name="Untereiner W.A."/>
            <person name="Ma L.-J."/>
            <person name="Grabherr M."/>
            <person name="Birren B.W."/>
        </authorList>
    </citation>
    <scope>NUCLEOTIDE SEQUENCE [LARGE SCALE GENOMIC DNA]</scope>
    <source>
        <strain evidence="12">ATCC 6205 / CBS 148.51 / DSM 1962 / NBRC 6347 / NRRL 1970</strain>
    </source>
</reference>
<evidence type="ECO:0000256" key="9">
    <source>
        <dbReference type="SAM" id="Phobius"/>
    </source>
</evidence>
<dbReference type="SUPFAM" id="SSF53167">
    <property type="entry name" value="Purine and uridine phosphorylases"/>
    <property type="match status" value="1"/>
</dbReference>
<evidence type="ECO:0000256" key="2">
    <source>
        <dbReference type="ARBA" id="ARBA00022574"/>
    </source>
</evidence>
<evidence type="ECO:0000256" key="3">
    <source>
        <dbReference type="ARBA" id="ARBA00022692"/>
    </source>
</evidence>
<dbReference type="Pfam" id="PF01048">
    <property type="entry name" value="PNP_UDP_1"/>
    <property type="match status" value="1"/>
</dbReference>
<dbReference type="InterPro" id="IPR020472">
    <property type="entry name" value="WD40_PAC1"/>
</dbReference>
<dbReference type="EMBL" id="CH408029">
    <property type="protein sequence ID" value="EAQ92765.1"/>
    <property type="molecule type" value="Genomic_DNA"/>
</dbReference>
<dbReference type="Pfam" id="PF00400">
    <property type="entry name" value="WD40"/>
    <property type="match status" value="9"/>
</dbReference>
<name>Q2HFK4_CHAGB</name>
<feature type="transmembrane region" description="Helical" evidence="9">
    <location>
        <begin position="1760"/>
        <end position="1778"/>
    </location>
</feature>
<feature type="compositionally biased region" description="Basic and acidic residues" evidence="8">
    <location>
        <begin position="1617"/>
        <end position="1633"/>
    </location>
</feature>
<feature type="region of interest" description="Disordered" evidence="8">
    <location>
        <begin position="1521"/>
        <end position="1551"/>
    </location>
</feature>
<proteinExistence type="predicted"/>
<dbReference type="InParanoid" id="Q2HFK4"/>
<dbReference type="InterPro" id="IPR007111">
    <property type="entry name" value="NACHT_NTPase"/>
</dbReference>
<evidence type="ECO:0000256" key="6">
    <source>
        <dbReference type="ARBA" id="ARBA00023136"/>
    </source>
</evidence>
<dbReference type="InterPro" id="IPR035994">
    <property type="entry name" value="Nucleoside_phosphorylase_sf"/>
</dbReference>
<dbReference type="OrthoDB" id="4927664at2759"/>
<dbReference type="RefSeq" id="XP_001220221.1">
    <property type="nucleotide sequence ID" value="XM_001220220.1"/>
</dbReference>
<feature type="repeat" description="WD" evidence="7">
    <location>
        <begin position="1003"/>
        <end position="1044"/>
    </location>
</feature>
<dbReference type="HOGENOM" id="CLU_000288_6_16_1"/>
<dbReference type="GO" id="GO:0003824">
    <property type="term" value="F:catalytic activity"/>
    <property type="evidence" value="ECO:0007669"/>
    <property type="project" value="InterPro"/>
</dbReference>
<dbReference type="PRINTS" id="PR00320">
    <property type="entry name" value="GPROTEINBRPT"/>
</dbReference>
<feature type="repeat" description="WD" evidence="7">
    <location>
        <begin position="1438"/>
        <end position="1479"/>
    </location>
</feature>
<dbReference type="PROSITE" id="PS50294">
    <property type="entry name" value="WD_REPEATS_REGION"/>
    <property type="match status" value="12"/>
</dbReference>
<dbReference type="CDD" id="cd00200">
    <property type="entry name" value="WD40"/>
    <property type="match status" value="2"/>
</dbReference>
<feature type="transmembrane region" description="Helical" evidence="9">
    <location>
        <begin position="1836"/>
        <end position="1858"/>
    </location>
</feature>
<evidence type="ECO:0000256" key="8">
    <source>
        <dbReference type="SAM" id="MobiDB-lite"/>
    </source>
</evidence>
<dbReference type="PANTHER" id="PTHR19848">
    <property type="entry name" value="WD40 REPEAT PROTEIN"/>
    <property type="match status" value="1"/>
</dbReference>
<dbReference type="PROSITE" id="PS50837">
    <property type="entry name" value="NACHT"/>
    <property type="match status" value="1"/>
</dbReference>
<gene>
    <name evidence="11" type="ORF">CHGG_01000</name>
</gene>
<keyword evidence="6 9" id="KW-0472">Membrane</keyword>
<feature type="repeat" description="WD" evidence="7">
    <location>
        <begin position="1087"/>
        <end position="1128"/>
    </location>
</feature>
<feature type="compositionally biased region" description="Polar residues" evidence="8">
    <location>
        <begin position="1675"/>
        <end position="1693"/>
    </location>
</feature>
<dbReference type="InterPro" id="IPR015943">
    <property type="entry name" value="WD40/YVTN_repeat-like_dom_sf"/>
</dbReference>
<feature type="compositionally biased region" description="Basic and acidic residues" evidence="8">
    <location>
        <begin position="1719"/>
        <end position="1735"/>
    </location>
</feature>
<feature type="compositionally biased region" description="Polar residues" evidence="8">
    <location>
        <begin position="1585"/>
        <end position="1597"/>
    </location>
</feature>
<dbReference type="OMA" id="TTTGQCM"/>
<dbReference type="PANTHER" id="PTHR19848:SF8">
    <property type="entry name" value="F-BOX AND WD REPEAT DOMAIN CONTAINING 7"/>
    <property type="match status" value="1"/>
</dbReference>
<evidence type="ECO:0000256" key="5">
    <source>
        <dbReference type="ARBA" id="ARBA00022989"/>
    </source>
</evidence>
<dbReference type="SUPFAM" id="SSF50978">
    <property type="entry name" value="WD40 repeat-like"/>
    <property type="match status" value="3"/>
</dbReference>
<sequence>MSNPSNNSPRRHEEYTVAVICAIGFEMAAVRYMLDREHPRLPPKQGDSNMYVLGELSGHNVVLACLPGNQGKGAAAVVATNMARTFPSIEWRFLVGIGGGVPSDKHDIRLGDVVISMPEGQYGGVVQYDLGKDTEDGLRLKGFLWPPPATLRGAVELMRCDHLTAENKVKEFLSQMLRKGPRLSVYQRPPADQDVLFNADYPHVASRSACENCDGTKAISRPPRPCAGTEVHYGLIASGDRVMRSAAKRNATAYDVGDILCFEMEAAGIATEYSCIVIRGISDYADSHKNDSWQRYAAAAAAAAAKELLSYVTPEQPLDEAMPAPPGQGALPGRNEPVSQLLSGQGFQAAGPVTVGRDFKFAQQPDQDACLTHLRIADPRDEKARIEDTKGGLFKDSYRWILGHDDFLRWRKEKQSRLLWIKGDPGKGKTMLLCGIVDELRAGTKLADKKHFFFSRKSTTLLSYFFCQATDPRINSATAVLRGLIYLLVRQQPLLLSHVWDEYKVTGRALFEGRDQWVTLSRIFTNILRDACVGRAYLIIDALDECETGLEQLLKLVAQSASSPRVKWIVSSRNRPDIEQHLKLDAQMTLSLELKHNAESVSRAIELYIDDKVSRLQSLQDHSLRNHVRHVLRRKADGTFLWVTLVIQELEKADSWEVLKVVDAMPKGLDELYTRMMDQIQQRKDPEFCRLVLSAATLAYRPLHLLELGVVSGLPAAIASSAENVQKIVKKSGSFLTVREGLVFIIHQSAKDYLQRNPPQPDPLAPIRYSCVFWADHLSLNGDAPECKKALTDDGAVFKFLKERFLCWLESLSLLGKLSDVVSSMRKLLQVVQTYGSALVFSPAMSEVRCTQWKERLSFIKVAAGIRDHWDAHQQTLEGHSYWVRAVAFSPDGKTLASASHDRTVRLWDAATGAHQQTLKGHSDWVSAVAFSPDGKTLASASHDLTVRLWDAATGAHQQTLKGHSDSVRAVAFSPDGKTLASASDDRTVRLWDAATGAHQQTLKGHSDWVSAVAFSPDGKTLASASHDLTVRLWDAATGAHQQTLKGHSDSVSAVAFSPDGKTLASASDDRTVRLWDAATGAHQQTLKGHIYWVRAVAFSPDGKTLASASDDRTVRLWDAATGAHQQTLKGHSYSGAHQQTLKGHSDWVSAVAFSPDGKDAGIGLHTISQSGLWDAATGAHQQTLKGHSDSVRAVAFSPDGKTLASASDDRTVRLWDAATGAHQQTLKGHSDSVSAVAFSPDGKTLASASDDLTVRLWDAATGAHQQTLKGHSDSVSAVAFSPDGKTLASASDDRTVPALGCSDRRAPADAQGGISIGSAPSPSRRTARRWHRLQTIAQSGSGMQRQARTSRRSRGIAIRSAPSPSRRTARRWHRLSDDLHIRLWDAATGAHQQTLKGHSDPVRAVAFSPDGKTLASASDDRTVRLWDAATGAHQQTLKGHSDWVRAVAFSPDGKTLASASDDRTVRLWDAATGAHQQTLKGHIYWVRAVAFSPDGKTLASASDDRTVRLWDAATGAHQQTLKGHSYSPSYRHIGDPESLRPSPGTAALLGAAASGDPEFRIANRHHCEQSVMFRLVGVAHPHTSRGQTMSVATNAASPAPLSRPTTSQLTRRKSSKDRIRDILEGARERAESLDPDSANVGPKLQPLLERSRRASDPCGSGSLPERNGNGHGVVTSQPERQRTLNYQSTAETSPARRRSALSRKSSGQYRGPQTPGRDGGDSGPRERPRADREEPGWKRTLRYFKSVELENKGSVARDHLALAFASIGIAVTQLFRLNTSLAEDSKQADRLRHMGKPLGTAFLAVSILILLLGYNRYLQGQNWVIKGKFPASRGTIMLVALIAFTVTLASLIVILTVQNGQT</sequence>
<evidence type="ECO:0000256" key="7">
    <source>
        <dbReference type="PROSITE-ProRule" id="PRU00221"/>
    </source>
</evidence>
<evidence type="ECO:0000256" key="1">
    <source>
        <dbReference type="ARBA" id="ARBA00004127"/>
    </source>
</evidence>
<feature type="compositionally biased region" description="Low complexity" evidence="8">
    <location>
        <begin position="1313"/>
        <end position="1325"/>
    </location>
</feature>
<feature type="repeat" description="WD" evidence="7">
    <location>
        <begin position="1045"/>
        <end position="1086"/>
    </location>
</feature>
<dbReference type="PROSITE" id="PS50082">
    <property type="entry name" value="WD_REPEATS_2"/>
    <property type="match status" value="12"/>
</dbReference>
<dbReference type="Gene3D" id="3.40.50.1580">
    <property type="entry name" value="Nucleoside phosphorylase domain"/>
    <property type="match status" value="1"/>
</dbReference>
<dbReference type="InterPro" id="IPR001680">
    <property type="entry name" value="WD40_rpt"/>
</dbReference>
<dbReference type="STRING" id="306901.Q2HFK4"/>
<keyword evidence="5 9" id="KW-1133">Transmembrane helix</keyword>
<dbReference type="Pfam" id="PF24883">
    <property type="entry name" value="NPHP3_N"/>
    <property type="match status" value="1"/>
</dbReference>
<dbReference type="InterPro" id="IPR027417">
    <property type="entry name" value="P-loop_NTPase"/>
</dbReference>
<keyword evidence="3 9" id="KW-0812">Transmembrane</keyword>
<feature type="region of interest" description="Disordered" evidence="8">
    <location>
        <begin position="1305"/>
        <end position="1329"/>
    </location>
</feature>
<feature type="repeat" description="WD" evidence="7">
    <location>
        <begin position="1480"/>
        <end position="1521"/>
    </location>
</feature>
<keyword evidence="4" id="KW-0677">Repeat</keyword>
<dbReference type="InterPro" id="IPR019775">
    <property type="entry name" value="WD40_repeat_CS"/>
</dbReference>
<feature type="compositionally biased region" description="Low complexity" evidence="8">
    <location>
        <begin position="1542"/>
        <end position="1551"/>
    </location>
</feature>
<protein>
    <recommendedName>
        <fullName evidence="10">NACHT domain-containing protein</fullName>
    </recommendedName>
</protein>
<dbReference type="InterPro" id="IPR000845">
    <property type="entry name" value="Nucleoside_phosphorylase_d"/>
</dbReference>
<keyword evidence="2 7" id="KW-0853">WD repeat</keyword>
<dbReference type="SMART" id="SM00320">
    <property type="entry name" value="WD40"/>
    <property type="match status" value="13"/>
</dbReference>
<feature type="repeat" description="WD" evidence="7">
    <location>
        <begin position="961"/>
        <end position="1002"/>
    </location>
</feature>